<feature type="domain" description="3-hydroxyisobutyrate dehydrogenase-like NAD-binding" evidence="4">
    <location>
        <begin position="168"/>
        <end position="288"/>
    </location>
</feature>
<dbReference type="InterPro" id="IPR015815">
    <property type="entry name" value="HIBADH-related"/>
</dbReference>
<dbReference type="SUPFAM" id="SSF48179">
    <property type="entry name" value="6-phosphogluconate dehydrogenase C-terminal domain-like"/>
    <property type="match status" value="1"/>
</dbReference>
<gene>
    <name evidence="5" type="ORF">I9W95_09415</name>
</gene>
<evidence type="ECO:0000313" key="6">
    <source>
        <dbReference type="Proteomes" id="UP000714380"/>
    </source>
</evidence>
<evidence type="ECO:0000259" key="3">
    <source>
        <dbReference type="Pfam" id="PF03446"/>
    </source>
</evidence>
<dbReference type="RefSeq" id="WP_225674207.1">
    <property type="nucleotide sequence ID" value="NZ_JAEDAH010000044.1"/>
</dbReference>
<evidence type="ECO:0000313" key="5">
    <source>
        <dbReference type="EMBL" id="MCA6063824.1"/>
    </source>
</evidence>
<dbReference type="PIRSF" id="PIRSF000103">
    <property type="entry name" value="HIBADH"/>
    <property type="match status" value="1"/>
</dbReference>
<evidence type="ECO:0000256" key="2">
    <source>
        <dbReference type="ARBA" id="ARBA00023027"/>
    </source>
</evidence>
<proteinExistence type="predicted"/>
<dbReference type="InterPro" id="IPR006115">
    <property type="entry name" value="6PGDH_NADP-bd"/>
</dbReference>
<comment type="caution">
    <text evidence="5">The sequence shown here is derived from an EMBL/GenBank/DDBJ whole genome shotgun (WGS) entry which is preliminary data.</text>
</comment>
<dbReference type="InterPro" id="IPR029154">
    <property type="entry name" value="HIBADH-like_NADP-bd"/>
</dbReference>
<dbReference type="Gene3D" id="1.10.1040.10">
    <property type="entry name" value="N-(1-d-carboxylethyl)-l-norvaline Dehydrogenase, domain 2"/>
    <property type="match status" value="1"/>
</dbReference>
<dbReference type="InterPro" id="IPR008927">
    <property type="entry name" value="6-PGluconate_DH-like_C_sf"/>
</dbReference>
<dbReference type="InterPro" id="IPR013328">
    <property type="entry name" value="6PGD_dom2"/>
</dbReference>
<keyword evidence="1" id="KW-0560">Oxidoreductase</keyword>
<dbReference type="PANTHER" id="PTHR43060">
    <property type="entry name" value="3-HYDROXYISOBUTYRATE DEHYDROGENASE-LIKE 1, MITOCHONDRIAL-RELATED"/>
    <property type="match status" value="1"/>
</dbReference>
<reference evidence="5 6" key="1">
    <citation type="submission" date="2020-12" db="EMBL/GenBank/DDBJ databases">
        <title>Novel Thalassolituus-related marine hydrocarbonoclastic bacteria mediated algae-derived hydrocarbons mineralization in twilight zone of the northern South China Sea.</title>
        <authorList>
            <person name="Dong C."/>
        </authorList>
    </citation>
    <scope>NUCLEOTIDE SEQUENCE [LARGE SCALE GENOMIC DNA]</scope>
    <source>
        <strain evidence="5 6">IMCC1826</strain>
    </source>
</reference>
<sequence length="294" mass="30913">MQQPRIGFAGMGLMGVPMSLRLLEAGFQVTVWNRNPDKTAVPAANGARVADSIQTLVADSDILMTCVTDTAAVEAIVFGPEGIAEYANKDQVLVDFSSIDPAETRTMAAKLASMCGMVWIDSPVSGGVAGAEQGTLAIMAGGPEAVIDGLRSVLAPLSQRVTRMGDVGAGQVTKICNQMIVSCNVLVMAEVMALAEKSGVDAAAIPQALKGGFADSIPLQLTGPRMAERDFDPVKWHVKTLLKDLDMANDLARTMRSAIPMAGLGAELMRMHASQGNAERDPCTLVTMYTEKSG</sequence>
<protein>
    <submittedName>
        <fullName evidence="5">NAD(P)-dependent oxidoreductase</fullName>
    </submittedName>
</protein>
<organism evidence="5 6">
    <name type="scientific">Thalassolituus marinus</name>
    <dbReference type="NCBI Taxonomy" id="671053"/>
    <lineage>
        <taxon>Bacteria</taxon>
        <taxon>Pseudomonadati</taxon>
        <taxon>Pseudomonadota</taxon>
        <taxon>Gammaproteobacteria</taxon>
        <taxon>Oceanospirillales</taxon>
        <taxon>Oceanospirillaceae</taxon>
        <taxon>Thalassolituus</taxon>
    </lineage>
</organism>
<dbReference type="SUPFAM" id="SSF51735">
    <property type="entry name" value="NAD(P)-binding Rossmann-fold domains"/>
    <property type="match status" value="1"/>
</dbReference>
<dbReference type="Gene3D" id="3.40.50.720">
    <property type="entry name" value="NAD(P)-binding Rossmann-like Domain"/>
    <property type="match status" value="1"/>
</dbReference>
<keyword evidence="2" id="KW-0520">NAD</keyword>
<accession>A0ABS7ZQ25</accession>
<name>A0ABS7ZQ25_9GAMM</name>
<keyword evidence="6" id="KW-1185">Reference proteome</keyword>
<dbReference type="Proteomes" id="UP000714380">
    <property type="component" value="Unassembled WGS sequence"/>
</dbReference>
<feature type="domain" description="6-phosphogluconate dehydrogenase NADP-binding" evidence="3">
    <location>
        <begin position="5"/>
        <end position="165"/>
    </location>
</feature>
<dbReference type="EMBL" id="JAEDAH010000044">
    <property type="protein sequence ID" value="MCA6063824.1"/>
    <property type="molecule type" value="Genomic_DNA"/>
</dbReference>
<dbReference type="PANTHER" id="PTHR43060:SF15">
    <property type="entry name" value="3-HYDROXYISOBUTYRATE DEHYDROGENASE-LIKE 1, MITOCHONDRIAL-RELATED"/>
    <property type="match status" value="1"/>
</dbReference>
<dbReference type="Pfam" id="PF03446">
    <property type="entry name" value="NAD_binding_2"/>
    <property type="match status" value="1"/>
</dbReference>
<evidence type="ECO:0000259" key="4">
    <source>
        <dbReference type="Pfam" id="PF14833"/>
    </source>
</evidence>
<evidence type="ECO:0000256" key="1">
    <source>
        <dbReference type="ARBA" id="ARBA00023002"/>
    </source>
</evidence>
<dbReference type="Pfam" id="PF14833">
    <property type="entry name" value="NAD_binding_11"/>
    <property type="match status" value="1"/>
</dbReference>
<dbReference type="InterPro" id="IPR036291">
    <property type="entry name" value="NAD(P)-bd_dom_sf"/>
</dbReference>